<dbReference type="EMBL" id="CM035425">
    <property type="protein sequence ID" value="KAH7332469.1"/>
    <property type="molecule type" value="Genomic_DNA"/>
</dbReference>
<evidence type="ECO:0000313" key="1">
    <source>
        <dbReference type="EMBL" id="KAH7332469.1"/>
    </source>
</evidence>
<dbReference type="AlphaFoldDB" id="A0A8T2SHY4"/>
<organism evidence="1 2">
    <name type="scientific">Ceratopteris richardii</name>
    <name type="common">Triangle waterfern</name>
    <dbReference type="NCBI Taxonomy" id="49495"/>
    <lineage>
        <taxon>Eukaryota</taxon>
        <taxon>Viridiplantae</taxon>
        <taxon>Streptophyta</taxon>
        <taxon>Embryophyta</taxon>
        <taxon>Tracheophyta</taxon>
        <taxon>Polypodiopsida</taxon>
        <taxon>Polypodiidae</taxon>
        <taxon>Polypodiales</taxon>
        <taxon>Pteridineae</taxon>
        <taxon>Pteridaceae</taxon>
        <taxon>Parkerioideae</taxon>
        <taxon>Ceratopteris</taxon>
    </lineage>
</organism>
<evidence type="ECO:0000313" key="2">
    <source>
        <dbReference type="Proteomes" id="UP000825935"/>
    </source>
</evidence>
<reference evidence="1" key="1">
    <citation type="submission" date="2021-08" db="EMBL/GenBank/DDBJ databases">
        <title>WGS assembly of Ceratopteris richardii.</title>
        <authorList>
            <person name="Marchant D.B."/>
            <person name="Chen G."/>
            <person name="Jenkins J."/>
            <person name="Shu S."/>
            <person name="Leebens-Mack J."/>
            <person name="Grimwood J."/>
            <person name="Schmutz J."/>
            <person name="Soltis P."/>
            <person name="Soltis D."/>
            <person name="Chen Z.-H."/>
        </authorList>
    </citation>
    <scope>NUCLEOTIDE SEQUENCE</scope>
    <source>
        <strain evidence="1">Whitten #5841</strain>
        <tissue evidence="1">Leaf</tissue>
    </source>
</reference>
<dbReference type="Proteomes" id="UP000825935">
    <property type="component" value="Chromosome 20"/>
</dbReference>
<sequence>MGEQALGESKEIHRAGILSLTGERHIFFLEDVLAGLLWMGHRFQGHRACPLWVRTCTHRGRERLRNGGGLSWIERGGRFLCFSIFGTTDREEDSRELMMYQTCFREFFFKA</sequence>
<accession>A0A8T2SHY4</accession>
<gene>
    <name evidence="1" type="ORF">KP509_20G089100</name>
</gene>
<name>A0A8T2SHY4_CERRI</name>
<keyword evidence="2" id="KW-1185">Reference proteome</keyword>
<comment type="caution">
    <text evidence="1">The sequence shown here is derived from an EMBL/GenBank/DDBJ whole genome shotgun (WGS) entry which is preliminary data.</text>
</comment>
<protein>
    <submittedName>
        <fullName evidence="1">Uncharacterized protein</fullName>
    </submittedName>
</protein>
<proteinExistence type="predicted"/>